<evidence type="ECO:0000256" key="1">
    <source>
        <dbReference type="ARBA" id="ARBA00023015"/>
    </source>
</evidence>
<evidence type="ECO:0000313" key="5">
    <source>
        <dbReference type="EMBL" id="SHJ39000.1"/>
    </source>
</evidence>
<dbReference type="InterPro" id="IPR013668">
    <property type="entry name" value="RNase_R_HTH_12"/>
</dbReference>
<reference evidence="5 6" key="1">
    <citation type="submission" date="2016-11" db="EMBL/GenBank/DDBJ databases">
        <authorList>
            <person name="Jaros S."/>
            <person name="Januszkiewicz K."/>
            <person name="Wedrychowicz H."/>
        </authorList>
    </citation>
    <scope>NUCLEOTIDE SEQUENCE [LARGE SCALE GENOMIC DNA]</scope>
    <source>
        <strain evidence="5 6">DSM 17477</strain>
    </source>
</reference>
<keyword evidence="1" id="KW-0805">Transcription regulation</keyword>
<gene>
    <name evidence="5" type="ORF">SAMN02745751_02439</name>
</gene>
<evidence type="ECO:0000256" key="3">
    <source>
        <dbReference type="ARBA" id="ARBA00023163"/>
    </source>
</evidence>
<dbReference type="AlphaFoldDB" id="A0A1M6IX33"/>
<dbReference type="InterPro" id="IPR011711">
    <property type="entry name" value="GntR_C"/>
</dbReference>
<dbReference type="InterPro" id="IPR008920">
    <property type="entry name" value="TF_FadR/GntR_C"/>
</dbReference>
<keyword evidence="6" id="KW-1185">Reference proteome</keyword>
<name>A0A1M6IX33_9FIRM</name>
<dbReference type="Pfam" id="PF07729">
    <property type="entry name" value="FCD"/>
    <property type="match status" value="1"/>
</dbReference>
<accession>A0A1M6IX33</accession>
<dbReference type="PANTHER" id="PTHR43537:SF24">
    <property type="entry name" value="GLUCONATE OPERON TRANSCRIPTIONAL REPRESSOR"/>
    <property type="match status" value="1"/>
</dbReference>
<dbReference type="SMART" id="SM00895">
    <property type="entry name" value="FCD"/>
    <property type="match status" value="1"/>
</dbReference>
<dbReference type="STRING" id="1121476.SAMN02745751_02439"/>
<dbReference type="Gene3D" id="1.10.10.10">
    <property type="entry name" value="Winged helix-like DNA-binding domain superfamily/Winged helix DNA-binding domain"/>
    <property type="match status" value="1"/>
</dbReference>
<dbReference type="InterPro" id="IPR036390">
    <property type="entry name" value="WH_DNA-bd_sf"/>
</dbReference>
<dbReference type="Proteomes" id="UP000184052">
    <property type="component" value="Unassembled WGS sequence"/>
</dbReference>
<dbReference type="Gene3D" id="1.20.120.530">
    <property type="entry name" value="GntR ligand-binding domain-like"/>
    <property type="match status" value="1"/>
</dbReference>
<dbReference type="InterPro" id="IPR036388">
    <property type="entry name" value="WH-like_DNA-bd_sf"/>
</dbReference>
<keyword evidence="3" id="KW-0804">Transcription</keyword>
<organism evidence="5 6">
    <name type="scientific">Dethiosulfatibacter aminovorans DSM 17477</name>
    <dbReference type="NCBI Taxonomy" id="1121476"/>
    <lineage>
        <taxon>Bacteria</taxon>
        <taxon>Bacillati</taxon>
        <taxon>Bacillota</taxon>
        <taxon>Tissierellia</taxon>
        <taxon>Dethiosulfatibacter</taxon>
    </lineage>
</organism>
<proteinExistence type="predicted"/>
<sequence>MNLNEKKLRYEILSEMSQNRVPMGASMLALIIDTSQATIGRQLQQLEFEGYLMKHSNKGRTITEEGLEYLKGLKNDIESDKKAQALIAVSRDESEERLLDVLRTRKVIEKETIKCAVEKITDDEIEFLKSLINEQELKVLQGMLGEEEDYKFHCEIARICGNKVLEEILVLILSQRNSYSKFSIIRNRVKHTVINHKLILEAIEDRDTEKAEKLMVEHLEQTIKDVEDYFKENSSKKVK</sequence>
<protein>
    <submittedName>
        <fullName evidence="5">Ribonuclease R winged-helix domain-containing protein</fullName>
    </submittedName>
</protein>
<evidence type="ECO:0000256" key="2">
    <source>
        <dbReference type="ARBA" id="ARBA00023125"/>
    </source>
</evidence>
<keyword evidence="2" id="KW-0238">DNA-binding</keyword>
<evidence type="ECO:0000259" key="4">
    <source>
        <dbReference type="SMART" id="SM00895"/>
    </source>
</evidence>
<dbReference type="SUPFAM" id="SSF48008">
    <property type="entry name" value="GntR ligand-binding domain-like"/>
    <property type="match status" value="1"/>
</dbReference>
<evidence type="ECO:0000313" key="6">
    <source>
        <dbReference type="Proteomes" id="UP000184052"/>
    </source>
</evidence>
<dbReference type="RefSeq" id="WP_073049860.1">
    <property type="nucleotide sequence ID" value="NZ_FQZL01000019.1"/>
</dbReference>
<dbReference type="Pfam" id="PF08461">
    <property type="entry name" value="WHD_RNase_R"/>
    <property type="match status" value="1"/>
</dbReference>
<dbReference type="SUPFAM" id="SSF46785">
    <property type="entry name" value="Winged helix' DNA-binding domain"/>
    <property type="match status" value="1"/>
</dbReference>
<dbReference type="PANTHER" id="PTHR43537">
    <property type="entry name" value="TRANSCRIPTIONAL REGULATOR, GNTR FAMILY"/>
    <property type="match status" value="1"/>
</dbReference>
<feature type="domain" description="GntR C-terminal" evidence="4">
    <location>
        <begin position="100"/>
        <end position="221"/>
    </location>
</feature>
<dbReference type="EMBL" id="FQZL01000019">
    <property type="protein sequence ID" value="SHJ39000.1"/>
    <property type="molecule type" value="Genomic_DNA"/>
</dbReference>
<dbReference type="GO" id="GO:0003677">
    <property type="term" value="F:DNA binding"/>
    <property type="evidence" value="ECO:0007669"/>
    <property type="project" value="UniProtKB-KW"/>
</dbReference>